<reference evidence="2" key="1">
    <citation type="submission" date="2021-07" db="EMBL/GenBank/DDBJ databases">
        <authorList>
            <person name="Catto M.A."/>
            <person name="Jacobson A."/>
            <person name="Kennedy G."/>
            <person name="Labadie P."/>
            <person name="Hunt B.G."/>
            <person name="Srinivasan R."/>
        </authorList>
    </citation>
    <scope>NUCLEOTIDE SEQUENCE</scope>
    <source>
        <strain evidence="2">PL_HMW_Pooled</strain>
        <tissue evidence="2">Head</tissue>
    </source>
</reference>
<evidence type="ECO:0000313" key="2">
    <source>
        <dbReference type="EMBL" id="KAK3923208.1"/>
    </source>
</evidence>
<sequence>MAASSSLGGQGLESGTLMSSGGDLEEVEAELLGEMEVWWMLRRHGDGGAEARRGPPRRQGQGFNCGLKSTLNPFFSRRPCPTCDRWTISSAKRPIVTPRLSPS</sequence>
<accession>A0AAE1LKM2</accession>
<keyword evidence="3" id="KW-1185">Reference proteome</keyword>
<feature type="compositionally biased region" description="Low complexity" evidence="1">
    <location>
        <begin position="1"/>
        <end position="17"/>
    </location>
</feature>
<proteinExistence type="predicted"/>
<protein>
    <submittedName>
        <fullName evidence="2">Neuronal acetylcholine receptor subunit alpha-2</fullName>
    </submittedName>
</protein>
<dbReference type="AlphaFoldDB" id="A0AAE1LKM2"/>
<dbReference type="EMBL" id="JAHWGI010001142">
    <property type="protein sequence ID" value="KAK3923208.1"/>
    <property type="molecule type" value="Genomic_DNA"/>
</dbReference>
<organism evidence="2 3">
    <name type="scientific">Frankliniella fusca</name>
    <dbReference type="NCBI Taxonomy" id="407009"/>
    <lineage>
        <taxon>Eukaryota</taxon>
        <taxon>Metazoa</taxon>
        <taxon>Ecdysozoa</taxon>
        <taxon>Arthropoda</taxon>
        <taxon>Hexapoda</taxon>
        <taxon>Insecta</taxon>
        <taxon>Pterygota</taxon>
        <taxon>Neoptera</taxon>
        <taxon>Paraneoptera</taxon>
        <taxon>Thysanoptera</taxon>
        <taxon>Terebrantia</taxon>
        <taxon>Thripoidea</taxon>
        <taxon>Thripidae</taxon>
        <taxon>Frankliniella</taxon>
    </lineage>
</organism>
<comment type="caution">
    <text evidence="2">The sequence shown here is derived from an EMBL/GenBank/DDBJ whole genome shotgun (WGS) entry which is preliminary data.</text>
</comment>
<name>A0AAE1LKM2_9NEOP</name>
<dbReference type="Proteomes" id="UP001219518">
    <property type="component" value="Unassembled WGS sequence"/>
</dbReference>
<evidence type="ECO:0000256" key="1">
    <source>
        <dbReference type="SAM" id="MobiDB-lite"/>
    </source>
</evidence>
<keyword evidence="2" id="KW-0675">Receptor</keyword>
<gene>
    <name evidence="2" type="ORF">KUF71_000290</name>
</gene>
<feature type="region of interest" description="Disordered" evidence="1">
    <location>
        <begin position="1"/>
        <end position="23"/>
    </location>
</feature>
<evidence type="ECO:0000313" key="3">
    <source>
        <dbReference type="Proteomes" id="UP001219518"/>
    </source>
</evidence>
<reference evidence="2" key="2">
    <citation type="journal article" date="2023" name="BMC Genomics">
        <title>Pest status, molecular evolution, and epigenetic factors derived from the genome assembly of Frankliniella fusca, a thysanopteran phytovirus vector.</title>
        <authorList>
            <person name="Catto M.A."/>
            <person name="Labadie P.E."/>
            <person name="Jacobson A.L."/>
            <person name="Kennedy G.G."/>
            <person name="Srinivasan R."/>
            <person name="Hunt B.G."/>
        </authorList>
    </citation>
    <scope>NUCLEOTIDE SEQUENCE</scope>
    <source>
        <strain evidence="2">PL_HMW_Pooled</strain>
    </source>
</reference>